<evidence type="ECO:0000313" key="10">
    <source>
        <dbReference type="EMBL" id="NLR65411.1"/>
    </source>
</evidence>
<dbReference type="SUPFAM" id="SSF52210">
    <property type="entry name" value="Succinyl-CoA synthetase domains"/>
    <property type="match status" value="1"/>
</dbReference>
<dbReference type="Pfam" id="PF00549">
    <property type="entry name" value="Ligase_CoA"/>
    <property type="match status" value="1"/>
</dbReference>
<dbReference type="UniPathway" id="UPA00223">
    <property type="reaction ID" value="UER00999"/>
</dbReference>
<dbReference type="InterPro" id="IPR017440">
    <property type="entry name" value="Cit_synth/succinyl-CoA_lig_AS"/>
</dbReference>
<dbReference type="InterPro" id="IPR005810">
    <property type="entry name" value="CoA_lig_alpha"/>
</dbReference>
<dbReference type="InterPro" id="IPR003781">
    <property type="entry name" value="CoA-bd"/>
</dbReference>
<dbReference type="GO" id="GO:0000166">
    <property type="term" value="F:nucleotide binding"/>
    <property type="evidence" value="ECO:0007669"/>
    <property type="project" value="UniProtKB-KW"/>
</dbReference>
<dbReference type="GO" id="GO:0009361">
    <property type="term" value="C:succinate-CoA ligase complex (ADP-forming)"/>
    <property type="evidence" value="ECO:0007669"/>
    <property type="project" value="TreeGrafter"/>
</dbReference>
<feature type="binding site" evidence="5">
    <location>
        <begin position="17"/>
        <end position="20"/>
    </location>
    <ligand>
        <name>CoA</name>
        <dbReference type="ChEBI" id="CHEBI:57287"/>
    </ligand>
</feature>
<evidence type="ECO:0000256" key="4">
    <source>
        <dbReference type="ARBA" id="ARBA00022741"/>
    </source>
</evidence>
<evidence type="ECO:0000256" key="2">
    <source>
        <dbReference type="ARBA" id="ARBA00022532"/>
    </source>
</evidence>
<dbReference type="InterPro" id="IPR036291">
    <property type="entry name" value="NAD(P)-bd_dom_sf"/>
</dbReference>
<comment type="similarity">
    <text evidence="5 7">Belongs to the succinate/malate CoA ligase alpha subunit family.</text>
</comment>
<dbReference type="InterPro" id="IPR005811">
    <property type="entry name" value="SUCC_ACL_C"/>
</dbReference>
<sequence>MSVLVNKDSKVIVQGFTGTEGTFHATQMIEYGTQVVGGVTPGKGGTTHLERPVFNTVADAVKATGANVSIIFVPPAFAADAIMEATEAGIALVVCITEGIPVQDMIKAKNFLQGSNTRLIGPNCPGVITAEEAKVGIMPGFIFKKGRIGIVSKSGTLTYEAADQVVKAGLGVSTAIGIGGDPIIGTPTKDAVELLMNDPETDGIIMIGEIGGSMEAEAARWIKEYGTKPVVGFIAGQTAPPGRRMGHAGAIIGGAEDTAAAKMKIMAECGVTVVESPANIGKTMAEVLSKKPALA</sequence>
<dbReference type="PANTHER" id="PTHR11117">
    <property type="entry name" value="SUCCINYL-COA LIGASE SUBUNIT ALPHA"/>
    <property type="match status" value="1"/>
</dbReference>
<dbReference type="Gene3D" id="3.40.50.261">
    <property type="entry name" value="Succinyl-CoA synthetase domains"/>
    <property type="match status" value="1"/>
</dbReference>
<feature type="binding site" evidence="5">
    <location>
        <position position="43"/>
    </location>
    <ligand>
        <name>CoA</name>
        <dbReference type="ChEBI" id="CHEBI:57287"/>
    </ligand>
</feature>
<dbReference type="PROSITE" id="PS01216">
    <property type="entry name" value="SUCCINYL_COA_LIG_1"/>
    <property type="match status" value="1"/>
</dbReference>
<comment type="pathway">
    <text evidence="1 5 8">Carbohydrate metabolism; tricarboxylic acid cycle; succinate from succinyl-CoA (ligase route): step 1/1.</text>
</comment>
<reference evidence="10 11" key="1">
    <citation type="submission" date="2020-04" db="EMBL/GenBank/DDBJ databases">
        <authorList>
            <person name="Yin C."/>
        </authorList>
    </citation>
    <scope>NUCLEOTIDE SEQUENCE [LARGE SCALE GENOMIC DNA]</scope>
    <source>
        <strain evidence="10 11">Ae27</strain>
    </source>
</reference>
<evidence type="ECO:0000256" key="5">
    <source>
        <dbReference type="HAMAP-Rule" id="MF_01988"/>
    </source>
</evidence>
<gene>
    <name evidence="5 10" type="primary">sucD</name>
    <name evidence="10" type="ORF">HGH92_13925</name>
</gene>
<dbReference type="Pfam" id="PF02629">
    <property type="entry name" value="CoA_binding"/>
    <property type="match status" value="1"/>
</dbReference>
<keyword evidence="2 5" id="KW-0816">Tricarboxylic acid cycle</keyword>
<dbReference type="SMART" id="SM00881">
    <property type="entry name" value="CoA_binding"/>
    <property type="match status" value="1"/>
</dbReference>
<dbReference type="GO" id="GO:0004776">
    <property type="term" value="F:succinate-CoA ligase (GDP-forming) activity"/>
    <property type="evidence" value="ECO:0007669"/>
    <property type="project" value="TreeGrafter"/>
</dbReference>
<comment type="caution">
    <text evidence="10">The sequence shown here is derived from an EMBL/GenBank/DDBJ whole genome shotgun (WGS) entry which is preliminary data.</text>
</comment>
<evidence type="ECO:0000256" key="3">
    <source>
        <dbReference type="ARBA" id="ARBA00022598"/>
    </source>
</evidence>
<dbReference type="HAMAP" id="MF_01988">
    <property type="entry name" value="Succ_CoA_alpha"/>
    <property type="match status" value="1"/>
</dbReference>
<keyword evidence="4 5" id="KW-0547">Nucleotide-binding</keyword>
<protein>
    <recommendedName>
        <fullName evidence="5">Succinate--CoA ligase [ADP-forming] subunit alpha</fullName>
        <ecNumber evidence="5">6.2.1.5</ecNumber>
    </recommendedName>
    <alternativeName>
        <fullName evidence="5">Succinyl-CoA synthetase subunit alpha</fullName>
        <shortName evidence="5">SCS-alpha</shortName>
    </alternativeName>
</protein>
<keyword evidence="11" id="KW-1185">Reference proteome</keyword>
<dbReference type="GO" id="GO:0006099">
    <property type="term" value="P:tricarboxylic acid cycle"/>
    <property type="evidence" value="ECO:0007669"/>
    <property type="project" value="UniProtKB-UniRule"/>
</dbReference>
<evidence type="ECO:0000256" key="8">
    <source>
        <dbReference type="RuleBase" id="RU000699"/>
    </source>
</evidence>
<dbReference type="PRINTS" id="PR01798">
    <property type="entry name" value="SCOASYNTHASE"/>
</dbReference>
<name>A0A847S1I2_9BACT</name>
<proteinExistence type="inferred from homology"/>
<feature type="binding site" evidence="5">
    <location>
        <position position="159"/>
    </location>
    <ligand>
        <name>substrate</name>
        <note>ligand shared with subunit beta</note>
    </ligand>
</feature>
<dbReference type="PROSITE" id="PS00399">
    <property type="entry name" value="SUCCINYL_COA_LIG_2"/>
    <property type="match status" value="1"/>
</dbReference>
<comment type="subunit">
    <text evidence="5 8">Heterotetramer of two alpha and two beta subunits.</text>
</comment>
<dbReference type="FunFam" id="3.40.50.720:FF:000002">
    <property type="entry name" value="Succinate--CoA ligase [ADP-forming] subunit alpha"/>
    <property type="match status" value="1"/>
</dbReference>
<dbReference type="InterPro" id="IPR033847">
    <property type="entry name" value="Citrt_syn/SCS-alpha_CS"/>
</dbReference>
<dbReference type="RefSeq" id="WP_168871299.1">
    <property type="nucleotide sequence ID" value="NZ_JABAIA010000001.1"/>
</dbReference>
<dbReference type="FunFam" id="3.40.50.261:FF:000006">
    <property type="entry name" value="Succinate--CoA ligase [ADP-forming] subunit alpha"/>
    <property type="match status" value="1"/>
</dbReference>
<organism evidence="10 11">
    <name type="scientific">Chitinophaga varians</name>
    <dbReference type="NCBI Taxonomy" id="2202339"/>
    <lineage>
        <taxon>Bacteria</taxon>
        <taxon>Pseudomonadati</taxon>
        <taxon>Bacteroidota</taxon>
        <taxon>Chitinophagia</taxon>
        <taxon>Chitinophagales</taxon>
        <taxon>Chitinophagaceae</taxon>
        <taxon>Chitinophaga</taxon>
    </lineage>
</organism>
<dbReference type="AlphaFoldDB" id="A0A847S1I2"/>
<keyword evidence="3 5" id="KW-0436">Ligase</keyword>
<dbReference type="Gene3D" id="3.40.50.720">
    <property type="entry name" value="NAD(P)-binding Rossmann-like Domain"/>
    <property type="match status" value="1"/>
</dbReference>
<feature type="domain" description="CoA-binding" evidence="9">
    <location>
        <begin position="4"/>
        <end position="100"/>
    </location>
</feature>
<evidence type="ECO:0000313" key="11">
    <source>
        <dbReference type="Proteomes" id="UP000570474"/>
    </source>
</evidence>
<dbReference type="NCBIfam" id="NF004230">
    <property type="entry name" value="PRK05678.1"/>
    <property type="match status" value="1"/>
</dbReference>
<dbReference type="GO" id="GO:0004775">
    <property type="term" value="F:succinate-CoA ligase (ADP-forming) activity"/>
    <property type="evidence" value="ECO:0007669"/>
    <property type="project" value="UniProtKB-UniRule"/>
</dbReference>
<dbReference type="SUPFAM" id="SSF51735">
    <property type="entry name" value="NAD(P)-binding Rossmann-fold domains"/>
    <property type="match status" value="1"/>
</dbReference>
<dbReference type="EC" id="6.2.1.5" evidence="5"/>
<comment type="catalytic activity">
    <reaction evidence="5">
        <text>GTP + succinate + CoA = succinyl-CoA + GDP + phosphate</text>
        <dbReference type="Rhea" id="RHEA:22120"/>
        <dbReference type="ChEBI" id="CHEBI:30031"/>
        <dbReference type="ChEBI" id="CHEBI:37565"/>
        <dbReference type="ChEBI" id="CHEBI:43474"/>
        <dbReference type="ChEBI" id="CHEBI:57287"/>
        <dbReference type="ChEBI" id="CHEBI:57292"/>
        <dbReference type="ChEBI" id="CHEBI:58189"/>
    </reaction>
</comment>
<evidence type="ECO:0000259" key="9">
    <source>
        <dbReference type="SMART" id="SM00881"/>
    </source>
</evidence>
<evidence type="ECO:0000256" key="6">
    <source>
        <dbReference type="PIRSR" id="PIRSR001553-1"/>
    </source>
</evidence>
<dbReference type="Proteomes" id="UP000570474">
    <property type="component" value="Unassembled WGS sequence"/>
</dbReference>
<evidence type="ECO:0000256" key="7">
    <source>
        <dbReference type="RuleBase" id="RU000677"/>
    </source>
</evidence>
<accession>A0A847S1I2</accession>
<evidence type="ECO:0000256" key="1">
    <source>
        <dbReference type="ARBA" id="ARBA00005064"/>
    </source>
</evidence>
<feature type="binding site" evidence="5">
    <location>
        <begin position="96"/>
        <end position="98"/>
    </location>
    <ligand>
        <name>CoA</name>
        <dbReference type="ChEBI" id="CHEBI:57287"/>
    </ligand>
</feature>
<dbReference type="NCBIfam" id="TIGR01019">
    <property type="entry name" value="sucCoAalpha"/>
    <property type="match status" value="1"/>
</dbReference>
<dbReference type="InterPro" id="IPR016102">
    <property type="entry name" value="Succinyl-CoA_synth-like"/>
</dbReference>
<comment type="catalytic activity">
    <reaction evidence="5 8">
        <text>succinate + ATP + CoA = succinyl-CoA + ADP + phosphate</text>
        <dbReference type="Rhea" id="RHEA:17661"/>
        <dbReference type="ChEBI" id="CHEBI:30031"/>
        <dbReference type="ChEBI" id="CHEBI:30616"/>
        <dbReference type="ChEBI" id="CHEBI:43474"/>
        <dbReference type="ChEBI" id="CHEBI:57287"/>
        <dbReference type="ChEBI" id="CHEBI:57292"/>
        <dbReference type="ChEBI" id="CHEBI:456216"/>
        <dbReference type="EC" id="6.2.1.5"/>
    </reaction>
</comment>
<dbReference type="EMBL" id="JABAIA010000001">
    <property type="protein sequence ID" value="NLR65411.1"/>
    <property type="molecule type" value="Genomic_DNA"/>
</dbReference>
<dbReference type="PANTHER" id="PTHR11117:SF2">
    <property type="entry name" value="SUCCINATE--COA LIGASE [ADP_GDP-FORMING] SUBUNIT ALPHA, MITOCHONDRIAL"/>
    <property type="match status" value="1"/>
</dbReference>
<comment type="function">
    <text evidence="5 8">Succinyl-CoA synthetase functions in the citric acid cycle (TCA), coupling the hydrolysis of succinyl-CoA to the synthesis of either ATP or GTP and thus represents the only step of substrate-level phosphorylation in the TCA. The alpha subunit of the enzyme binds the substrates coenzyme A and phosphate, while succinate binding and nucleotide specificity is provided by the beta subunit.</text>
</comment>
<feature type="active site" description="Tele-phosphohistidine intermediate" evidence="5 6">
    <location>
        <position position="247"/>
    </location>
</feature>
<dbReference type="PIRSF" id="PIRSF001553">
    <property type="entry name" value="SucCS_alpha"/>
    <property type="match status" value="1"/>
</dbReference>